<dbReference type="PANTHER" id="PTHR35333">
    <property type="entry name" value="BETA-LACTAMASE"/>
    <property type="match status" value="1"/>
</dbReference>
<feature type="domain" description="Beta-lactamase class A catalytic" evidence="1">
    <location>
        <begin position="84"/>
        <end position="209"/>
    </location>
</feature>
<dbReference type="Gene3D" id="3.40.710.10">
    <property type="entry name" value="DD-peptidase/beta-lactamase superfamily"/>
    <property type="match status" value="1"/>
</dbReference>
<dbReference type="Pfam" id="PF13354">
    <property type="entry name" value="Beta-lactamase2"/>
    <property type="match status" value="1"/>
</dbReference>
<dbReference type="PROSITE" id="PS51257">
    <property type="entry name" value="PROKAR_LIPOPROTEIN"/>
    <property type="match status" value="1"/>
</dbReference>
<dbReference type="InterPro" id="IPR012338">
    <property type="entry name" value="Beta-lactam/transpept-like"/>
</dbReference>
<accession>A0A4V6CRT1</accession>
<dbReference type="AlphaFoldDB" id="A0A4V6CRT1"/>
<comment type="caution">
    <text evidence="2">The sequence shown here is derived from an EMBL/GenBank/DDBJ whole genome shotgun (WGS) entry which is preliminary data.</text>
</comment>
<dbReference type="SUPFAM" id="SSF56601">
    <property type="entry name" value="beta-lactamase/transpeptidase-like"/>
    <property type="match status" value="1"/>
</dbReference>
<dbReference type="OrthoDB" id="503335at2"/>
<evidence type="ECO:0000313" key="3">
    <source>
        <dbReference type="Proteomes" id="UP000306985"/>
    </source>
</evidence>
<name>A0A4V6CRT1_9ACTN</name>
<dbReference type="EMBL" id="SZZH01000003">
    <property type="protein sequence ID" value="TKV58785.1"/>
    <property type="molecule type" value="Genomic_DNA"/>
</dbReference>
<evidence type="ECO:0000259" key="1">
    <source>
        <dbReference type="Pfam" id="PF13354"/>
    </source>
</evidence>
<dbReference type="InterPro" id="IPR045155">
    <property type="entry name" value="Beta-lactam_cat"/>
</dbReference>
<gene>
    <name evidence="2" type="ORF">FDO65_14835</name>
</gene>
<dbReference type="PANTHER" id="PTHR35333:SF3">
    <property type="entry name" value="BETA-LACTAMASE-TYPE TRANSPEPTIDASE FOLD CONTAINING PROTEIN"/>
    <property type="match status" value="1"/>
</dbReference>
<keyword evidence="2" id="KW-0378">Hydrolase</keyword>
<dbReference type="InterPro" id="IPR000871">
    <property type="entry name" value="Beta-lactam_class-A"/>
</dbReference>
<dbReference type="GO" id="GO:0046677">
    <property type="term" value="P:response to antibiotic"/>
    <property type="evidence" value="ECO:0007669"/>
    <property type="project" value="InterPro"/>
</dbReference>
<reference evidence="2 3" key="1">
    <citation type="submission" date="2019-05" db="EMBL/GenBank/DDBJ databases">
        <title>Nakamurella sp. N5BH11, whole genome shotgun sequence.</title>
        <authorList>
            <person name="Tuo L."/>
        </authorList>
    </citation>
    <scope>NUCLEOTIDE SEQUENCE [LARGE SCALE GENOMIC DNA]</scope>
    <source>
        <strain evidence="2 3">N5BH11</strain>
    </source>
</reference>
<dbReference type="GO" id="GO:0008800">
    <property type="term" value="F:beta-lactamase activity"/>
    <property type="evidence" value="ECO:0007669"/>
    <property type="project" value="InterPro"/>
</dbReference>
<protein>
    <submittedName>
        <fullName evidence="2">Serine hydrolase</fullName>
    </submittedName>
</protein>
<keyword evidence="3" id="KW-1185">Reference proteome</keyword>
<dbReference type="GO" id="GO:0030655">
    <property type="term" value="P:beta-lactam antibiotic catabolic process"/>
    <property type="evidence" value="ECO:0007669"/>
    <property type="project" value="InterPro"/>
</dbReference>
<sequence length="398" mass="40456">MAERQRSRRWSPRVGALVLGGVLLTACSGGSVTAPDATVSSAAAESVESSTLSCPAPGVVDTATAAGWTGYLAAHPDQVAVTIDDGRGNGLRHRGGDAQPAASAAKIVHLAAYARAVDAGTIDPEQLITVGEWERWYLPGLDGGAHPAALAELGVALDGRGLAAADPSTPVTLDDLAHAMIRFSDNAAADLLRDRLGDATLQSVVESVGGELPSGSAPVVELPSFLGAQIALLDSSGTSADGAADLAAAQRYATDEAERRRVQALPVPPIGTQLTWADGTPTASVDTLSAVAADLVAAADDPGRTGARLARTHLEWPPVPDGAVGLGAKGGSLPGVLTEVFVLRRDDGTVGRAALMVRGMDAQDWSTAVGSFAHQELLLDALQNPDTLAALRCGSSAR</sequence>
<dbReference type="Proteomes" id="UP000306985">
    <property type="component" value="Unassembled WGS sequence"/>
</dbReference>
<proteinExistence type="predicted"/>
<evidence type="ECO:0000313" key="2">
    <source>
        <dbReference type="EMBL" id="TKV58785.1"/>
    </source>
</evidence>
<organism evidence="2 3">
    <name type="scientific">Nakamurella flava</name>
    <dbReference type="NCBI Taxonomy" id="2576308"/>
    <lineage>
        <taxon>Bacteria</taxon>
        <taxon>Bacillati</taxon>
        <taxon>Actinomycetota</taxon>
        <taxon>Actinomycetes</taxon>
        <taxon>Nakamurellales</taxon>
        <taxon>Nakamurellaceae</taxon>
        <taxon>Nakamurella</taxon>
    </lineage>
</organism>